<dbReference type="GeneID" id="10821809"/>
<organism evidence="12 13">
    <name type="scientific">Methanosalsum zhilinae (strain DSM 4017 / NBRC 107636 / OCM 62 / WeN5)</name>
    <name type="common">Methanohalophilus zhilinae</name>
    <dbReference type="NCBI Taxonomy" id="679901"/>
    <lineage>
        <taxon>Archaea</taxon>
        <taxon>Methanobacteriati</taxon>
        <taxon>Methanobacteriota</taxon>
        <taxon>Stenosarchaea group</taxon>
        <taxon>Methanomicrobia</taxon>
        <taxon>Methanosarcinales</taxon>
        <taxon>Methanosarcinaceae</taxon>
        <taxon>Methanosalsum</taxon>
    </lineage>
</organism>
<evidence type="ECO:0000256" key="3">
    <source>
        <dbReference type="ARBA" id="ARBA00022475"/>
    </source>
</evidence>
<dbReference type="Pfam" id="PF00528">
    <property type="entry name" value="BPD_transp_1"/>
    <property type="match status" value="1"/>
</dbReference>
<evidence type="ECO:0000259" key="11">
    <source>
        <dbReference type="PROSITE" id="PS50928"/>
    </source>
</evidence>
<dbReference type="PROSITE" id="PS50928">
    <property type="entry name" value="ABC_TM1"/>
    <property type="match status" value="1"/>
</dbReference>
<accession>F7XNJ2</accession>
<reference evidence="12" key="1">
    <citation type="submission" date="2010-07" db="EMBL/GenBank/DDBJ databases">
        <title>The complete genome of Methanosalsum zhilinae DSM 4017.</title>
        <authorList>
            <consortium name="US DOE Joint Genome Institute (JGI-PGF)"/>
            <person name="Lucas S."/>
            <person name="Copeland A."/>
            <person name="Lapidus A."/>
            <person name="Glavina del Rio T."/>
            <person name="Dalin E."/>
            <person name="Tice H."/>
            <person name="Bruce D."/>
            <person name="Goodwin L."/>
            <person name="Pitluck S."/>
            <person name="Kyrpides N."/>
            <person name="Mavromatis K."/>
            <person name="Ovchinnikova G."/>
            <person name="Daligault H."/>
            <person name="Detter J.C."/>
            <person name="Han C."/>
            <person name="Tapia R."/>
            <person name="Larimer F."/>
            <person name="Land M."/>
            <person name="Hauser L."/>
            <person name="Markowitz V."/>
            <person name="Cheng J.-F."/>
            <person name="Hugenholtz P."/>
            <person name="Woyke T."/>
            <person name="Wu D."/>
            <person name="Spring S."/>
            <person name="Schueler E."/>
            <person name="Brambilla E."/>
            <person name="Klenk H.-P."/>
            <person name="Eisen J.A."/>
        </authorList>
    </citation>
    <scope>NUCLEOTIDE SEQUENCE</scope>
    <source>
        <strain evidence="12">DSM 4017</strain>
    </source>
</reference>
<evidence type="ECO:0000256" key="5">
    <source>
        <dbReference type="ARBA" id="ARBA00022692"/>
    </source>
</evidence>
<keyword evidence="8 10" id="KW-0472">Membrane</keyword>
<dbReference type="SUPFAM" id="SSF161098">
    <property type="entry name" value="MetI-like"/>
    <property type="match status" value="1"/>
</dbReference>
<dbReference type="PANTHER" id="PTHR43163:SF6">
    <property type="entry name" value="DIPEPTIDE TRANSPORT SYSTEM PERMEASE PROTEIN DPPB-RELATED"/>
    <property type="match status" value="1"/>
</dbReference>
<sequence precursor="true">MLNYVLRRILFLIPTLLLVSVLSFSIIHFAPGDPAELLMTGPDGIADPVAVKEFSEKMGFDRPFHVQYGIWLKQVISGDLGYSYMTGQPVAEAITHKFAATFKLAVLSMFFALLIAVPGGIIAALGRDTWKDDISRFISLIGVSVPNFWQSYIMILVFALILDMFPVGGYGESGELKFMILPAITLGTASAAVLMRLVRSSLLDVLDQDYIRAARARGIPEHIIIGKYGLKNAFIPVITMLGLSFGYLLNGSVVVETVFAWPGIGNLMVNSIYDRDYPMIQGTLLFVATIFVVVNLLVDISYAYLDPRWRYDENNS</sequence>
<evidence type="ECO:0000256" key="4">
    <source>
        <dbReference type="ARBA" id="ARBA00022596"/>
    </source>
</evidence>
<evidence type="ECO:0000256" key="7">
    <source>
        <dbReference type="ARBA" id="ARBA00023065"/>
    </source>
</evidence>
<protein>
    <submittedName>
        <fullName evidence="12">Binding-protein-dependent transport systems inner membrane component</fullName>
    </submittedName>
</protein>
<evidence type="ECO:0000313" key="12">
    <source>
        <dbReference type="EMBL" id="AEH60089.1"/>
    </source>
</evidence>
<feature type="transmembrane region" description="Helical" evidence="10">
    <location>
        <begin position="284"/>
        <end position="305"/>
    </location>
</feature>
<evidence type="ECO:0000313" key="13">
    <source>
        <dbReference type="Proteomes" id="UP000006622"/>
    </source>
</evidence>
<dbReference type="KEGG" id="mzh:Mzhil_0211"/>
<dbReference type="PANTHER" id="PTHR43163">
    <property type="entry name" value="DIPEPTIDE TRANSPORT SYSTEM PERMEASE PROTEIN DPPB-RELATED"/>
    <property type="match status" value="1"/>
</dbReference>
<feature type="transmembrane region" description="Helical" evidence="10">
    <location>
        <begin position="233"/>
        <end position="264"/>
    </location>
</feature>
<keyword evidence="6 10" id="KW-1133">Transmembrane helix</keyword>
<dbReference type="AlphaFoldDB" id="F7XNJ2"/>
<comment type="similarity">
    <text evidence="9">Belongs to the binding-protein-dependent transport system permease family. OppBC subfamily.</text>
</comment>
<dbReference type="InterPro" id="IPR050045">
    <property type="entry name" value="Opp2B"/>
</dbReference>
<feature type="transmembrane region" description="Helical" evidence="10">
    <location>
        <begin position="178"/>
        <end position="198"/>
    </location>
</feature>
<dbReference type="HOGENOM" id="CLU_036879_0_2_2"/>
<feature type="transmembrane region" description="Helical" evidence="10">
    <location>
        <begin position="9"/>
        <end position="30"/>
    </location>
</feature>
<evidence type="ECO:0000256" key="2">
    <source>
        <dbReference type="ARBA" id="ARBA00022448"/>
    </source>
</evidence>
<name>F7XNJ2_METZD</name>
<evidence type="ECO:0000256" key="10">
    <source>
        <dbReference type="RuleBase" id="RU363032"/>
    </source>
</evidence>
<keyword evidence="3" id="KW-1003">Cell membrane</keyword>
<dbReference type="Pfam" id="PF19300">
    <property type="entry name" value="BPD_transp_1_N"/>
    <property type="match status" value="1"/>
</dbReference>
<dbReference type="OrthoDB" id="44105at2157"/>
<dbReference type="NCBIfam" id="NF045470">
    <property type="entry name" value="Opp2B"/>
    <property type="match status" value="1"/>
</dbReference>
<feature type="transmembrane region" description="Helical" evidence="10">
    <location>
        <begin position="104"/>
        <end position="125"/>
    </location>
</feature>
<evidence type="ECO:0000256" key="6">
    <source>
        <dbReference type="ARBA" id="ARBA00022989"/>
    </source>
</evidence>
<keyword evidence="2 10" id="KW-0813">Transport</keyword>
<dbReference type="STRING" id="679901.Mzhil_0211"/>
<evidence type="ECO:0000256" key="1">
    <source>
        <dbReference type="ARBA" id="ARBA00004651"/>
    </source>
</evidence>
<evidence type="ECO:0000256" key="8">
    <source>
        <dbReference type="ARBA" id="ARBA00023136"/>
    </source>
</evidence>
<dbReference type="EMBL" id="CP002101">
    <property type="protein sequence ID" value="AEH60089.1"/>
    <property type="molecule type" value="Genomic_DNA"/>
</dbReference>
<dbReference type="RefSeq" id="WP_013897528.1">
    <property type="nucleotide sequence ID" value="NC_015676.1"/>
</dbReference>
<dbReference type="GO" id="GO:0015099">
    <property type="term" value="F:nickel cation transmembrane transporter activity"/>
    <property type="evidence" value="ECO:0007669"/>
    <property type="project" value="InterPro"/>
</dbReference>
<feature type="transmembrane region" description="Helical" evidence="10">
    <location>
        <begin position="137"/>
        <end position="162"/>
    </location>
</feature>
<keyword evidence="7" id="KW-0406">Ion transport</keyword>
<evidence type="ECO:0000256" key="9">
    <source>
        <dbReference type="ARBA" id="ARBA00024202"/>
    </source>
</evidence>
<comment type="subcellular location">
    <subcellularLocation>
        <location evidence="1 10">Cell membrane</location>
        <topology evidence="1 10">Multi-pass membrane protein</topology>
    </subcellularLocation>
</comment>
<dbReference type="Gene3D" id="1.10.3720.10">
    <property type="entry name" value="MetI-like"/>
    <property type="match status" value="1"/>
</dbReference>
<proteinExistence type="inferred from homology"/>
<gene>
    <name evidence="12" type="ordered locus">Mzhil_0211</name>
</gene>
<dbReference type="InterPro" id="IPR035906">
    <property type="entry name" value="MetI-like_sf"/>
</dbReference>
<dbReference type="Proteomes" id="UP000006622">
    <property type="component" value="Chromosome"/>
</dbReference>
<dbReference type="InterPro" id="IPR000515">
    <property type="entry name" value="MetI-like"/>
</dbReference>
<dbReference type="CDD" id="cd06261">
    <property type="entry name" value="TM_PBP2"/>
    <property type="match status" value="1"/>
</dbReference>
<keyword evidence="4" id="KW-0533">Nickel</keyword>
<dbReference type="GO" id="GO:0005886">
    <property type="term" value="C:plasma membrane"/>
    <property type="evidence" value="ECO:0007669"/>
    <property type="project" value="UniProtKB-SubCell"/>
</dbReference>
<keyword evidence="13" id="KW-1185">Reference proteome</keyword>
<feature type="domain" description="ABC transmembrane type-1" evidence="11">
    <location>
        <begin position="98"/>
        <end position="302"/>
    </location>
</feature>
<dbReference type="InterPro" id="IPR045621">
    <property type="entry name" value="BPD_transp_1_N"/>
</dbReference>
<keyword evidence="5 10" id="KW-0812">Transmembrane</keyword>